<sequence>MRWHRRQREVTLAASCRPGIRHHHLTPRTAKMLPRRRLGQTDMELTTLSFGASSIGQEFRSVDLGESLQAVRVALDSGMNFIDTAAFYGRGMSEMMLGRVLPDIPRDQYYLGTKLGRYTGEHFDFSAKRVTESIDTSLERMKVDHLDIVLCHDLEFVEMSQIVEETIPAIRREIAKGKVRYVGVSGYPMKMFKYVMANTDIDCLLTYNHYTLQNDMALELVPLAKEKGVGLMNGAPFSARLLTNAELPPWHKATPQVREVAAAAAKHCADRGSDIAKIALQFSIANEDFATCIPGSANPNRVAQWVEWAQEPIDETLVAEVKEILKPIHNWFYIEGLPENNDEPVAS</sequence>
<dbReference type="EMBL" id="BX294133">
    <property type="protein sequence ID" value="CAD71446.1"/>
    <property type="molecule type" value="Genomic_DNA"/>
</dbReference>
<dbReference type="PATRIC" id="fig|243090.15.peg.110"/>
<dbReference type="CDD" id="cd19163">
    <property type="entry name" value="AKR_galDH"/>
    <property type="match status" value="1"/>
</dbReference>
<reference evidence="2 3" key="1">
    <citation type="journal article" date="2003" name="Proc. Natl. Acad. Sci. U.S.A.">
        <title>Complete genome sequence of the marine planctomycete Pirellula sp. strain 1.</title>
        <authorList>
            <person name="Gloeckner F.O."/>
            <person name="Kube M."/>
            <person name="Bauer M."/>
            <person name="Teeling H."/>
            <person name="Lombardot T."/>
            <person name="Ludwig W."/>
            <person name="Gade D."/>
            <person name="Beck A."/>
            <person name="Borzym K."/>
            <person name="Heitmann K."/>
            <person name="Rabus R."/>
            <person name="Schlesner H."/>
            <person name="Amann R."/>
            <person name="Reinhardt R."/>
        </authorList>
    </citation>
    <scope>NUCLEOTIDE SEQUENCE [LARGE SCALE GENOMIC DNA]</scope>
    <source>
        <strain evidence="3">DSM 10527 / NCIMB 13988 / SH1</strain>
    </source>
</reference>
<organism evidence="2 3">
    <name type="scientific">Rhodopirellula baltica (strain DSM 10527 / NCIMB 13988 / SH1)</name>
    <dbReference type="NCBI Taxonomy" id="243090"/>
    <lineage>
        <taxon>Bacteria</taxon>
        <taxon>Pseudomonadati</taxon>
        <taxon>Planctomycetota</taxon>
        <taxon>Planctomycetia</taxon>
        <taxon>Pirellulales</taxon>
        <taxon>Pirellulaceae</taxon>
        <taxon>Rhodopirellula</taxon>
    </lineage>
</organism>
<dbReference type="Pfam" id="PF00248">
    <property type="entry name" value="Aldo_ket_red"/>
    <property type="match status" value="1"/>
</dbReference>
<dbReference type="InterPro" id="IPR036812">
    <property type="entry name" value="NAD(P)_OxRdtase_dom_sf"/>
</dbReference>
<dbReference type="SUPFAM" id="SSF51430">
    <property type="entry name" value="NAD(P)-linked oxidoreductase"/>
    <property type="match status" value="1"/>
</dbReference>
<evidence type="ECO:0000259" key="1">
    <source>
        <dbReference type="Pfam" id="PF00248"/>
    </source>
</evidence>
<proteinExistence type="predicted"/>
<dbReference type="Gene3D" id="3.20.20.100">
    <property type="entry name" value="NADP-dependent oxidoreductase domain"/>
    <property type="match status" value="1"/>
</dbReference>
<gene>
    <name evidence="2" type="ordered locus">RB203</name>
</gene>
<name>Q7UZ40_RHOBA</name>
<dbReference type="GO" id="GO:0010349">
    <property type="term" value="F:L-galactose dehydrogenase activity"/>
    <property type="evidence" value="ECO:0007669"/>
    <property type="project" value="InterPro"/>
</dbReference>
<dbReference type="InterPro" id="IPR044479">
    <property type="entry name" value="LGALDH-like"/>
</dbReference>
<evidence type="ECO:0000313" key="2">
    <source>
        <dbReference type="EMBL" id="CAD71446.1"/>
    </source>
</evidence>
<dbReference type="InParanoid" id="Q7UZ40"/>
<dbReference type="PANTHER" id="PTHR42686">
    <property type="entry name" value="GH17980P-RELATED"/>
    <property type="match status" value="1"/>
</dbReference>
<keyword evidence="3" id="KW-1185">Reference proteome</keyword>
<dbReference type="GO" id="GO:0016491">
    <property type="term" value="F:oxidoreductase activity"/>
    <property type="evidence" value="ECO:0000318"/>
    <property type="project" value="GO_Central"/>
</dbReference>
<accession>Q7UZ40</accession>
<dbReference type="InterPro" id="IPR020471">
    <property type="entry name" value="AKR"/>
</dbReference>
<evidence type="ECO:0000313" key="3">
    <source>
        <dbReference type="Proteomes" id="UP000001025"/>
    </source>
</evidence>
<dbReference type="HOGENOM" id="CLU_023205_2_3_0"/>
<dbReference type="eggNOG" id="COG0667">
    <property type="taxonomic scope" value="Bacteria"/>
</dbReference>
<protein>
    <submittedName>
        <fullName evidence="2">Oxidoreductase-possibly Aldo/keto reductase</fullName>
    </submittedName>
</protein>
<dbReference type="PANTHER" id="PTHR42686:SF1">
    <property type="entry name" value="GH17980P-RELATED"/>
    <property type="match status" value="1"/>
</dbReference>
<feature type="domain" description="NADP-dependent oxidoreductase" evidence="1">
    <location>
        <begin position="48"/>
        <end position="325"/>
    </location>
</feature>
<dbReference type="EnsemblBacteria" id="CAD71446">
    <property type="protein sequence ID" value="CAD71446"/>
    <property type="gene ID" value="RB203"/>
</dbReference>
<dbReference type="KEGG" id="rba:RB203"/>
<dbReference type="AlphaFoldDB" id="Q7UZ40"/>
<dbReference type="Proteomes" id="UP000001025">
    <property type="component" value="Chromosome"/>
</dbReference>
<dbReference type="STRING" id="243090.RB203"/>
<dbReference type="InterPro" id="IPR023210">
    <property type="entry name" value="NADP_OxRdtase_dom"/>
</dbReference>
<dbReference type="OrthoDB" id="9773828at2"/>